<comment type="caution">
    <text evidence="2">The sequence shown here is derived from an EMBL/GenBank/DDBJ whole genome shotgun (WGS) entry which is preliminary data.</text>
</comment>
<feature type="transmembrane region" description="Helical" evidence="1">
    <location>
        <begin position="95"/>
        <end position="113"/>
    </location>
</feature>
<organism evidence="2 3">
    <name type="scientific">Candidatus Olsenella excrementavium</name>
    <dbReference type="NCBI Taxonomy" id="2838709"/>
    <lineage>
        <taxon>Bacteria</taxon>
        <taxon>Bacillati</taxon>
        <taxon>Actinomycetota</taxon>
        <taxon>Coriobacteriia</taxon>
        <taxon>Coriobacteriales</taxon>
        <taxon>Atopobiaceae</taxon>
        <taxon>Olsenella</taxon>
    </lineage>
</organism>
<dbReference type="Proteomes" id="UP000824133">
    <property type="component" value="Unassembled WGS sequence"/>
</dbReference>
<evidence type="ECO:0000313" key="2">
    <source>
        <dbReference type="EMBL" id="HIY78974.1"/>
    </source>
</evidence>
<protein>
    <submittedName>
        <fullName evidence="2">DUF1275 domain-containing protein</fullName>
    </submittedName>
</protein>
<dbReference type="PANTHER" id="PTHR37314">
    <property type="entry name" value="SLR0142 PROTEIN"/>
    <property type="match status" value="1"/>
</dbReference>
<proteinExistence type="predicted"/>
<dbReference type="Pfam" id="PF06912">
    <property type="entry name" value="DUF1275"/>
    <property type="match status" value="1"/>
</dbReference>
<dbReference type="EMBL" id="DXCP01000004">
    <property type="protein sequence ID" value="HIY78974.1"/>
    <property type="molecule type" value="Genomic_DNA"/>
</dbReference>
<gene>
    <name evidence="2" type="ORF">IAA42_00815</name>
</gene>
<evidence type="ECO:0000256" key="1">
    <source>
        <dbReference type="SAM" id="Phobius"/>
    </source>
</evidence>
<dbReference type="InterPro" id="IPR010699">
    <property type="entry name" value="DUF1275"/>
</dbReference>
<feature type="transmembrane region" description="Helical" evidence="1">
    <location>
        <begin position="12"/>
        <end position="33"/>
    </location>
</feature>
<name>A0A9D2CGJ9_9ACTN</name>
<feature type="transmembrane region" description="Helical" evidence="1">
    <location>
        <begin position="62"/>
        <end position="83"/>
    </location>
</feature>
<evidence type="ECO:0000313" key="3">
    <source>
        <dbReference type="Proteomes" id="UP000824133"/>
    </source>
</evidence>
<accession>A0A9D2CGJ9</accession>
<keyword evidence="1" id="KW-1133">Transmembrane helix</keyword>
<dbReference type="AlphaFoldDB" id="A0A9D2CGJ9"/>
<reference evidence="2" key="1">
    <citation type="journal article" date="2021" name="PeerJ">
        <title>Extensive microbial diversity within the chicken gut microbiome revealed by metagenomics and culture.</title>
        <authorList>
            <person name="Gilroy R."/>
            <person name="Ravi A."/>
            <person name="Getino M."/>
            <person name="Pursley I."/>
            <person name="Horton D.L."/>
            <person name="Alikhan N.F."/>
            <person name="Baker D."/>
            <person name="Gharbi K."/>
            <person name="Hall N."/>
            <person name="Watson M."/>
            <person name="Adriaenssens E.M."/>
            <person name="Foster-Nyarko E."/>
            <person name="Jarju S."/>
            <person name="Secka A."/>
            <person name="Antonio M."/>
            <person name="Oren A."/>
            <person name="Chaudhuri R.R."/>
            <person name="La Ragione R."/>
            <person name="Hildebrand F."/>
            <person name="Pallen M.J."/>
        </authorList>
    </citation>
    <scope>NUCLEOTIDE SEQUENCE</scope>
    <source>
        <strain evidence="2">ChiHjej10B9-743</strain>
    </source>
</reference>
<feature type="transmembrane region" description="Helical" evidence="1">
    <location>
        <begin position="179"/>
        <end position="197"/>
    </location>
</feature>
<sequence>MERAEAAVTPKVPVRLGLTVICAGGFMDAYSYLLHGQVFATGQTGNIVLLCMNLAEGAWLGVARYLASIFAFVLGVMLSRHVLVRVHGRATHRMQRWVAVFEAVAFAAIALLPAWTPDLAVNVAISFCAAISYENFRQFGTKSAYASVFCTGNLRSLGETLYDGLFEGDRHELHRSQRYAGLILSFCVGAVICKFLIDLVGQYACLAISALFLLSLRFIAEPTTGPAE</sequence>
<keyword evidence="1" id="KW-0812">Transmembrane</keyword>
<dbReference type="PANTHER" id="PTHR37314:SF4">
    <property type="entry name" value="UPF0700 TRANSMEMBRANE PROTEIN YOAK"/>
    <property type="match status" value="1"/>
</dbReference>
<keyword evidence="1" id="KW-0472">Membrane</keyword>
<feature type="transmembrane region" description="Helical" evidence="1">
    <location>
        <begin position="203"/>
        <end position="220"/>
    </location>
</feature>
<reference evidence="2" key="2">
    <citation type="submission" date="2021-04" db="EMBL/GenBank/DDBJ databases">
        <authorList>
            <person name="Gilroy R."/>
        </authorList>
    </citation>
    <scope>NUCLEOTIDE SEQUENCE</scope>
    <source>
        <strain evidence="2">ChiHjej10B9-743</strain>
    </source>
</reference>